<evidence type="ECO:0000313" key="4">
    <source>
        <dbReference type="EMBL" id="OCF36547.1"/>
    </source>
</evidence>
<dbReference type="GO" id="GO:0005634">
    <property type="term" value="C:nucleus"/>
    <property type="evidence" value="ECO:0007669"/>
    <property type="project" value="TreeGrafter"/>
</dbReference>
<dbReference type="SUPFAM" id="SSF51735">
    <property type="entry name" value="NAD(P)-binding Rossmann-fold domains"/>
    <property type="match status" value="1"/>
</dbReference>
<accession>A0A1B9GZW8</accession>
<reference evidence="4 5" key="1">
    <citation type="submission" date="2013-07" db="EMBL/GenBank/DDBJ databases">
        <title>The Genome Sequence of Cryptococcus heveanensis BCC8398.</title>
        <authorList>
            <consortium name="The Broad Institute Genome Sequencing Platform"/>
            <person name="Cuomo C."/>
            <person name="Litvintseva A."/>
            <person name="Chen Y."/>
            <person name="Heitman J."/>
            <person name="Sun S."/>
            <person name="Springer D."/>
            <person name="Dromer F."/>
            <person name="Young S.K."/>
            <person name="Zeng Q."/>
            <person name="Gargeya S."/>
            <person name="Fitzgerald M."/>
            <person name="Abouelleil A."/>
            <person name="Alvarado L."/>
            <person name="Berlin A.M."/>
            <person name="Chapman S.B."/>
            <person name="Dewar J."/>
            <person name="Goldberg J."/>
            <person name="Griggs A."/>
            <person name="Gujja S."/>
            <person name="Hansen M."/>
            <person name="Howarth C."/>
            <person name="Imamovic A."/>
            <person name="Larimer J."/>
            <person name="McCowan C."/>
            <person name="Murphy C."/>
            <person name="Pearson M."/>
            <person name="Priest M."/>
            <person name="Roberts A."/>
            <person name="Saif S."/>
            <person name="Shea T."/>
            <person name="Sykes S."/>
            <person name="Wortman J."/>
            <person name="Nusbaum C."/>
            <person name="Birren B."/>
        </authorList>
    </citation>
    <scope>NUCLEOTIDE SEQUENCE [LARGE SCALE GENOMIC DNA]</scope>
    <source>
        <strain evidence="4 5">BCC8398</strain>
    </source>
</reference>
<dbReference type="InterPro" id="IPR051164">
    <property type="entry name" value="NmrA-like_oxidored"/>
</dbReference>
<dbReference type="EMBL" id="KI669495">
    <property type="protein sequence ID" value="OCF36547.1"/>
    <property type="molecule type" value="Genomic_DNA"/>
</dbReference>
<dbReference type="AlphaFoldDB" id="A0A1B9GZW8"/>
<reference evidence="5" key="2">
    <citation type="submission" date="2013-12" db="EMBL/GenBank/DDBJ databases">
        <title>Evolution of pathogenesis and genome organization in the Tremellales.</title>
        <authorList>
            <person name="Cuomo C."/>
            <person name="Litvintseva A."/>
            <person name="Heitman J."/>
            <person name="Chen Y."/>
            <person name="Sun S."/>
            <person name="Springer D."/>
            <person name="Dromer F."/>
            <person name="Young S."/>
            <person name="Zeng Q."/>
            <person name="Chapman S."/>
            <person name="Gujja S."/>
            <person name="Saif S."/>
            <person name="Birren B."/>
        </authorList>
    </citation>
    <scope>NUCLEOTIDE SEQUENCE [LARGE SCALE GENOMIC DNA]</scope>
    <source>
        <strain evidence="5">BCC8398</strain>
    </source>
</reference>
<evidence type="ECO:0000256" key="1">
    <source>
        <dbReference type="ARBA" id="ARBA00006328"/>
    </source>
</evidence>
<dbReference type="Proteomes" id="UP000092666">
    <property type="component" value="Unassembled WGS sequence"/>
</dbReference>
<organism evidence="4 5">
    <name type="scientific">Kwoniella heveanensis BCC8398</name>
    <dbReference type="NCBI Taxonomy" id="1296120"/>
    <lineage>
        <taxon>Eukaryota</taxon>
        <taxon>Fungi</taxon>
        <taxon>Dikarya</taxon>
        <taxon>Basidiomycota</taxon>
        <taxon>Agaricomycotina</taxon>
        <taxon>Tremellomycetes</taxon>
        <taxon>Tremellales</taxon>
        <taxon>Cryptococcaceae</taxon>
        <taxon>Kwoniella</taxon>
    </lineage>
</organism>
<evidence type="ECO:0000256" key="2">
    <source>
        <dbReference type="ARBA" id="ARBA00022857"/>
    </source>
</evidence>
<comment type="similarity">
    <text evidence="1">Belongs to the NmrA-type oxidoreductase family.</text>
</comment>
<dbReference type="InterPro" id="IPR036291">
    <property type="entry name" value="NAD(P)-bd_dom_sf"/>
</dbReference>
<dbReference type="PANTHER" id="PTHR42748:SF25">
    <property type="entry name" value="NMRA FAMILY PROTEIN"/>
    <property type="match status" value="1"/>
</dbReference>
<evidence type="ECO:0000313" key="5">
    <source>
        <dbReference type="Proteomes" id="UP000092666"/>
    </source>
</evidence>
<keyword evidence="5" id="KW-1185">Reference proteome</keyword>
<dbReference type="Pfam" id="PF05368">
    <property type="entry name" value="NmrA"/>
    <property type="match status" value="1"/>
</dbReference>
<sequence length="329" mass="35928">MSRALLITGATGKQGGALINYLLQSSAAHPRSTPATKEFTILALTRDPTSASARALAAKSPSIKLIKGDLDAVPSVFAAAKAASPSHSIWGVYSVQAYNGKVSEHSPETAQEVKQGIALIDQAIKEGVQHFVYSSVDRGGEDRSWENPTPIPHFRTKHLIEHHLREATTSKDGAAATTTMGWTILRPVAFMDNLSPGFFGKVLLTSMRDTLKGRPLQWVSTSDIGYFGAEAFRDPTKWNHKAISIAGDSLTFDQLNQAFKNATGGDPAGTTYGFFGSALRAGVKDVRLMLDWFRDEGYNADIDKLRELKPDLMDMETWIKKKSAFVKRK</sequence>
<name>A0A1B9GZW8_9TREE</name>
<dbReference type="STRING" id="1296120.A0A1B9GZW8"/>
<dbReference type="PANTHER" id="PTHR42748">
    <property type="entry name" value="NITROGEN METABOLITE REPRESSION PROTEIN NMRA FAMILY MEMBER"/>
    <property type="match status" value="1"/>
</dbReference>
<evidence type="ECO:0000259" key="3">
    <source>
        <dbReference type="Pfam" id="PF05368"/>
    </source>
</evidence>
<dbReference type="Gene3D" id="3.40.50.720">
    <property type="entry name" value="NAD(P)-binding Rossmann-like Domain"/>
    <property type="match status" value="1"/>
</dbReference>
<feature type="domain" description="NmrA-like" evidence="3">
    <location>
        <begin position="3"/>
        <end position="264"/>
    </location>
</feature>
<proteinExistence type="inferred from homology"/>
<dbReference type="InterPro" id="IPR008030">
    <property type="entry name" value="NmrA-like"/>
</dbReference>
<gene>
    <name evidence="4" type="ORF">I316_01797</name>
</gene>
<dbReference type="OrthoDB" id="9997102at2759"/>
<keyword evidence="2" id="KW-0521">NADP</keyword>
<protein>
    <recommendedName>
        <fullName evidence="3">NmrA-like domain-containing protein</fullName>
    </recommendedName>
</protein>
<dbReference type="Gene3D" id="3.90.25.10">
    <property type="entry name" value="UDP-galactose 4-epimerase, domain 1"/>
    <property type="match status" value="1"/>
</dbReference>